<organism evidence="2 3">
    <name type="scientific">Sebaldella termitidis (strain ATCC 33386 / NCTC 11300)</name>
    <dbReference type="NCBI Taxonomy" id="526218"/>
    <lineage>
        <taxon>Bacteria</taxon>
        <taxon>Fusobacteriati</taxon>
        <taxon>Fusobacteriota</taxon>
        <taxon>Fusobacteriia</taxon>
        <taxon>Fusobacteriales</taxon>
        <taxon>Leptotrichiaceae</taxon>
        <taxon>Sebaldella</taxon>
    </lineage>
</organism>
<evidence type="ECO:0000256" key="1">
    <source>
        <dbReference type="ARBA" id="ARBA00022490"/>
    </source>
</evidence>
<gene>
    <name evidence="2" type="ordered locus">Sterm_2485</name>
</gene>
<dbReference type="EMBL" id="CP001739">
    <property type="protein sequence ID" value="ACZ09338.1"/>
    <property type="molecule type" value="Genomic_DNA"/>
</dbReference>
<evidence type="ECO:0000313" key="2">
    <source>
        <dbReference type="EMBL" id="ACZ09338.1"/>
    </source>
</evidence>
<keyword evidence="1" id="KW-0963">Cytoplasm</keyword>
<dbReference type="PANTHER" id="PTHR37300:SF1">
    <property type="entry name" value="UPF0291 PROTEIN YNZC"/>
    <property type="match status" value="1"/>
</dbReference>
<dbReference type="InterPro" id="IPR009242">
    <property type="entry name" value="DUF896"/>
</dbReference>
<dbReference type="Proteomes" id="UP000000845">
    <property type="component" value="Chromosome"/>
</dbReference>
<evidence type="ECO:0000313" key="3">
    <source>
        <dbReference type="Proteomes" id="UP000000845"/>
    </source>
</evidence>
<name>D1ALJ5_SEBTE</name>
<dbReference type="Gene3D" id="1.10.287.540">
    <property type="entry name" value="Helix hairpin bin"/>
    <property type="match status" value="1"/>
</dbReference>
<dbReference type="eggNOG" id="COG4224">
    <property type="taxonomic scope" value="Bacteria"/>
</dbReference>
<dbReference type="Pfam" id="PF05979">
    <property type="entry name" value="DUF896"/>
    <property type="match status" value="1"/>
</dbReference>
<dbReference type="PANTHER" id="PTHR37300">
    <property type="entry name" value="UPF0291 PROTEIN CBO2609/CLC_2481"/>
    <property type="match status" value="1"/>
</dbReference>
<proteinExistence type="predicted"/>
<dbReference type="SUPFAM" id="SSF158221">
    <property type="entry name" value="YnzC-like"/>
    <property type="match status" value="1"/>
</dbReference>
<reference evidence="3" key="1">
    <citation type="submission" date="2009-09" db="EMBL/GenBank/DDBJ databases">
        <title>The complete chromosome of Sebaldella termitidis ATCC 33386.</title>
        <authorList>
            <consortium name="US DOE Joint Genome Institute (JGI-PGF)"/>
            <person name="Lucas S."/>
            <person name="Copeland A."/>
            <person name="Lapidus A."/>
            <person name="Glavina del Rio T."/>
            <person name="Dalin E."/>
            <person name="Tice H."/>
            <person name="Bruce D."/>
            <person name="Goodwin L."/>
            <person name="Pitluck S."/>
            <person name="Kyrpides N."/>
            <person name="Mavromatis K."/>
            <person name="Ivanova N."/>
            <person name="Mikhailova N."/>
            <person name="Sims D."/>
            <person name="Meincke L."/>
            <person name="Brettin T."/>
            <person name="Detter J.C."/>
            <person name="Han C."/>
            <person name="Larimer F."/>
            <person name="Land M."/>
            <person name="Hauser L."/>
            <person name="Markowitz V."/>
            <person name="Cheng J.F."/>
            <person name="Hugenholtz P."/>
            <person name="Woyke T."/>
            <person name="Wu D."/>
            <person name="Eisen J.A."/>
        </authorList>
    </citation>
    <scope>NUCLEOTIDE SEQUENCE [LARGE SCALE GENOMIC DNA]</scope>
    <source>
        <strain evidence="3">ATCC 33386 / NCTC 11300</strain>
    </source>
</reference>
<dbReference type="STRING" id="526218.Sterm_2485"/>
<protein>
    <submittedName>
        <fullName evidence="2">Uncharacterized protein</fullName>
    </submittedName>
</protein>
<sequence length="67" mass="8182">MEMKDIIEKVNHYSQLSRTRELTEEEKEERIKYRNLYMTNFRANFKNHLDSIKVKYVDENGNEIKGN</sequence>
<keyword evidence="3" id="KW-1185">Reference proteome</keyword>
<dbReference type="AlphaFoldDB" id="D1ALJ5"/>
<dbReference type="KEGG" id="str:Sterm_2485"/>
<reference evidence="2 3" key="2">
    <citation type="journal article" date="2010" name="Stand. Genomic Sci.">
        <title>Complete genome sequence of Sebaldella termitidis type strain (NCTC 11300).</title>
        <authorList>
            <person name="Harmon-Smith M."/>
            <person name="Celia L."/>
            <person name="Chertkov O."/>
            <person name="Lapidus A."/>
            <person name="Copeland A."/>
            <person name="Glavina Del Rio T."/>
            <person name="Nolan M."/>
            <person name="Lucas S."/>
            <person name="Tice H."/>
            <person name="Cheng J.F."/>
            <person name="Han C."/>
            <person name="Detter J.C."/>
            <person name="Bruce D."/>
            <person name="Goodwin L."/>
            <person name="Pitluck S."/>
            <person name="Pati A."/>
            <person name="Liolios K."/>
            <person name="Ivanova N."/>
            <person name="Mavromatis K."/>
            <person name="Mikhailova N."/>
            <person name="Chen A."/>
            <person name="Palaniappan K."/>
            <person name="Land M."/>
            <person name="Hauser L."/>
            <person name="Chang Y.J."/>
            <person name="Jeffries C.D."/>
            <person name="Brettin T."/>
            <person name="Goker M."/>
            <person name="Beck B."/>
            <person name="Bristow J."/>
            <person name="Eisen J.A."/>
            <person name="Markowitz V."/>
            <person name="Hugenholtz P."/>
            <person name="Kyrpides N.C."/>
            <person name="Klenk H.P."/>
            <person name="Chen F."/>
        </authorList>
    </citation>
    <scope>NUCLEOTIDE SEQUENCE [LARGE SCALE GENOMIC DNA]</scope>
    <source>
        <strain evidence="3">ATCC 33386 / NCTC 11300</strain>
    </source>
</reference>
<dbReference type="HOGENOM" id="CLU_173137_1_0_0"/>
<accession>D1ALJ5</accession>